<proteinExistence type="predicted"/>
<sequence>MQAEKLVCIGIDDSGVEAVFNTDKFVQKTEINARPNEHGSYDPEQVRLGLMTKLGIG</sequence>
<dbReference type="AlphaFoldDB" id="A0A7W5Z889"/>
<gene>
    <name evidence="1" type="ORF">FHS81_003564</name>
</gene>
<evidence type="ECO:0000313" key="1">
    <source>
        <dbReference type="EMBL" id="MBB3811449.1"/>
    </source>
</evidence>
<keyword evidence="2" id="KW-1185">Reference proteome</keyword>
<protein>
    <submittedName>
        <fullName evidence="1">Uncharacterized protein</fullName>
    </submittedName>
</protein>
<reference evidence="1 2" key="1">
    <citation type="submission" date="2020-08" db="EMBL/GenBank/DDBJ databases">
        <title>Genomic Encyclopedia of Type Strains, Phase IV (KMG-IV): sequencing the most valuable type-strain genomes for metagenomic binning, comparative biology and taxonomic classification.</title>
        <authorList>
            <person name="Goeker M."/>
        </authorList>
    </citation>
    <scope>NUCLEOTIDE SEQUENCE [LARGE SCALE GENOMIC DNA]</scope>
    <source>
        <strain evidence="1 2">DSM 28760</strain>
    </source>
</reference>
<dbReference type="EMBL" id="JACICC010000020">
    <property type="protein sequence ID" value="MBB3811449.1"/>
    <property type="molecule type" value="Genomic_DNA"/>
</dbReference>
<name>A0A7W5Z889_9HYPH</name>
<accession>A0A7W5Z889</accession>
<comment type="caution">
    <text evidence="1">The sequence shown here is derived from an EMBL/GenBank/DDBJ whole genome shotgun (WGS) entry which is preliminary data.</text>
</comment>
<dbReference type="RefSeq" id="WP_183754814.1">
    <property type="nucleotide sequence ID" value="NZ_JACICC010000020.1"/>
</dbReference>
<evidence type="ECO:0000313" key="2">
    <source>
        <dbReference type="Proteomes" id="UP000537592"/>
    </source>
</evidence>
<organism evidence="1 2">
    <name type="scientific">Pseudochelatococcus contaminans</name>
    <dbReference type="NCBI Taxonomy" id="1538103"/>
    <lineage>
        <taxon>Bacteria</taxon>
        <taxon>Pseudomonadati</taxon>
        <taxon>Pseudomonadota</taxon>
        <taxon>Alphaproteobacteria</taxon>
        <taxon>Hyphomicrobiales</taxon>
        <taxon>Chelatococcaceae</taxon>
        <taxon>Pseudochelatococcus</taxon>
    </lineage>
</organism>
<dbReference type="Proteomes" id="UP000537592">
    <property type="component" value="Unassembled WGS sequence"/>
</dbReference>